<evidence type="ECO:0000256" key="3">
    <source>
        <dbReference type="ARBA" id="ARBA00022723"/>
    </source>
</evidence>
<dbReference type="PANTHER" id="PTHR48101">
    <property type="entry name" value="METHYLMALONYL-COA MUTASE, MITOCHONDRIAL-RELATED"/>
    <property type="match status" value="1"/>
</dbReference>
<protein>
    <submittedName>
        <fullName evidence="7">Methylmalonyl-CoA mutase</fullName>
    </submittedName>
</protein>
<dbReference type="PANTHER" id="PTHR48101:SF1">
    <property type="entry name" value="METHYLMALONYL-COA MUTASE, LARGE SUBUNIT"/>
    <property type="match status" value="1"/>
</dbReference>
<dbReference type="SUPFAM" id="SSF52242">
    <property type="entry name" value="Cobalamin (vitamin B12)-binding domain"/>
    <property type="match status" value="1"/>
</dbReference>
<dbReference type="PROSITE" id="PS51332">
    <property type="entry name" value="B12_BINDING"/>
    <property type="match status" value="1"/>
</dbReference>
<evidence type="ECO:0000256" key="1">
    <source>
        <dbReference type="ARBA" id="ARBA00001922"/>
    </source>
</evidence>
<keyword evidence="4" id="KW-0413">Isomerase</keyword>
<dbReference type="STRING" id="1817863.A2Y62_09930"/>
<proteinExistence type="predicted"/>
<comment type="caution">
    <text evidence="7">The sequence shown here is derived from an EMBL/GenBank/DDBJ whole genome shotgun (WGS) entry which is preliminary data.</text>
</comment>
<accession>A0A1F5V5V7</accession>
<dbReference type="Proteomes" id="UP000178943">
    <property type="component" value="Unassembled WGS sequence"/>
</dbReference>
<dbReference type="GO" id="GO:0031419">
    <property type="term" value="F:cobalamin binding"/>
    <property type="evidence" value="ECO:0007669"/>
    <property type="project" value="UniProtKB-KW"/>
</dbReference>
<dbReference type="InterPro" id="IPR036724">
    <property type="entry name" value="Cobalamin-bd_sf"/>
</dbReference>
<evidence type="ECO:0000313" key="7">
    <source>
        <dbReference type="EMBL" id="OGF58802.1"/>
    </source>
</evidence>
<dbReference type="InterPro" id="IPR006158">
    <property type="entry name" value="Cobalamin-bd"/>
</dbReference>
<dbReference type="Gene3D" id="3.40.50.280">
    <property type="entry name" value="Cobalamin-binding domain"/>
    <property type="match status" value="1"/>
</dbReference>
<dbReference type="GO" id="GO:0046872">
    <property type="term" value="F:metal ion binding"/>
    <property type="evidence" value="ECO:0007669"/>
    <property type="project" value="UniProtKB-KW"/>
</dbReference>
<reference evidence="7 8" key="1">
    <citation type="journal article" date="2016" name="Nat. Commun.">
        <title>Thousands of microbial genomes shed light on interconnected biogeochemical processes in an aquifer system.</title>
        <authorList>
            <person name="Anantharaman K."/>
            <person name="Brown C.T."/>
            <person name="Hug L.A."/>
            <person name="Sharon I."/>
            <person name="Castelle C.J."/>
            <person name="Probst A.J."/>
            <person name="Thomas B.C."/>
            <person name="Singh A."/>
            <person name="Wilkins M.J."/>
            <person name="Karaoz U."/>
            <person name="Brodie E.L."/>
            <person name="Williams K.H."/>
            <person name="Hubbard S.S."/>
            <person name="Banfield J.F."/>
        </authorList>
    </citation>
    <scope>NUCLEOTIDE SEQUENCE [LARGE SCALE GENOMIC DNA]</scope>
</reference>
<dbReference type="EMBL" id="MFGW01000232">
    <property type="protein sequence ID" value="OGF58802.1"/>
    <property type="molecule type" value="Genomic_DNA"/>
</dbReference>
<evidence type="ECO:0000313" key="8">
    <source>
        <dbReference type="Proteomes" id="UP000178943"/>
    </source>
</evidence>
<dbReference type="NCBIfam" id="TIGR00640">
    <property type="entry name" value="acid_CoA_mut_C"/>
    <property type="match status" value="1"/>
</dbReference>
<dbReference type="Pfam" id="PF02310">
    <property type="entry name" value="B12-binding"/>
    <property type="match status" value="1"/>
</dbReference>
<organism evidence="7 8">
    <name type="scientific">Candidatus Fischerbacteria bacterium RBG_13_37_8</name>
    <dbReference type="NCBI Taxonomy" id="1817863"/>
    <lineage>
        <taxon>Bacteria</taxon>
        <taxon>Candidatus Fischeribacteriota</taxon>
    </lineage>
</organism>
<keyword evidence="2" id="KW-0846">Cobalamin</keyword>
<dbReference type="AlphaFoldDB" id="A0A1F5V5V7"/>
<evidence type="ECO:0000256" key="5">
    <source>
        <dbReference type="ARBA" id="ARBA00023285"/>
    </source>
</evidence>
<feature type="domain" description="B12-binding" evidence="6">
    <location>
        <begin position="9"/>
        <end position="136"/>
    </location>
</feature>
<comment type="cofactor">
    <cofactor evidence="1">
        <name>adenosylcob(III)alamin</name>
        <dbReference type="ChEBI" id="CHEBI:18408"/>
    </cofactor>
</comment>
<keyword evidence="3" id="KW-0479">Metal-binding</keyword>
<dbReference type="CDD" id="cd02071">
    <property type="entry name" value="MM_CoA_mut_B12_BD"/>
    <property type="match status" value="1"/>
</dbReference>
<evidence type="ECO:0000259" key="6">
    <source>
        <dbReference type="PROSITE" id="PS51332"/>
    </source>
</evidence>
<evidence type="ECO:0000256" key="2">
    <source>
        <dbReference type="ARBA" id="ARBA00022628"/>
    </source>
</evidence>
<gene>
    <name evidence="7" type="ORF">A2Y62_09930</name>
</gene>
<dbReference type="InterPro" id="IPR006159">
    <property type="entry name" value="Acid_CoA_mut_C"/>
</dbReference>
<dbReference type="GO" id="GO:0016853">
    <property type="term" value="F:isomerase activity"/>
    <property type="evidence" value="ECO:0007669"/>
    <property type="project" value="UniProtKB-KW"/>
</dbReference>
<name>A0A1F5V5V7_9BACT</name>
<evidence type="ECO:0000256" key="4">
    <source>
        <dbReference type="ARBA" id="ARBA00023235"/>
    </source>
</evidence>
<keyword evidence="5" id="KW-0170">Cobalt</keyword>
<sequence length="136" mass="15000">MKDTNEKKRIRVLVAKPGLDGHDRGAKVLVHALKEAGMEVIYTGLHNTIEQIVNVALQEDVDVVGMSIYSGAHLPLSKKLMDAMKEKGLTEQMVLVGGNIPHSDIEKLKEYGVDGVYPTGSTFEEIITFIQEGVRR</sequence>